<proteinExistence type="predicted"/>
<name>D5XE78_THEPJ</name>
<feature type="domain" description="Doubled CXXCH motif" evidence="1">
    <location>
        <begin position="248"/>
        <end position="278"/>
    </location>
</feature>
<dbReference type="eggNOG" id="COG4733">
    <property type="taxonomic scope" value="Bacteria"/>
</dbReference>
<dbReference type="STRING" id="635013.TherJR_1085"/>
<dbReference type="HOGENOM" id="CLU_503373_0_0_9"/>
<dbReference type="Proteomes" id="UP000002377">
    <property type="component" value="Chromosome"/>
</dbReference>
<dbReference type="AlphaFoldDB" id="D5XE78"/>
<evidence type="ECO:0000313" key="2">
    <source>
        <dbReference type="EMBL" id="ADG81949.1"/>
    </source>
</evidence>
<evidence type="ECO:0000313" key="3">
    <source>
        <dbReference type="Proteomes" id="UP000002377"/>
    </source>
</evidence>
<reference evidence="2 3" key="1">
    <citation type="submission" date="2010-05" db="EMBL/GenBank/DDBJ databases">
        <title>Complete sequence of Thermincola sp. JR.</title>
        <authorList>
            <consortium name="US DOE Joint Genome Institute"/>
            <person name="Lucas S."/>
            <person name="Copeland A."/>
            <person name="Lapidus A."/>
            <person name="Cheng J.-F."/>
            <person name="Bruce D."/>
            <person name="Goodwin L."/>
            <person name="Pitluck S."/>
            <person name="Chertkov O."/>
            <person name="Detter J.C."/>
            <person name="Han C."/>
            <person name="Tapia R."/>
            <person name="Land M."/>
            <person name="Hauser L."/>
            <person name="Kyrpides N."/>
            <person name="Mikhailova N."/>
            <person name="Hazen T.C."/>
            <person name="Woyke T."/>
        </authorList>
    </citation>
    <scope>NUCLEOTIDE SEQUENCE [LARGE SCALE GENOMIC DNA]</scope>
    <source>
        <strain evidence="2 3">JR</strain>
    </source>
</reference>
<dbReference type="RefSeq" id="WP_013119968.1">
    <property type="nucleotide sequence ID" value="NC_014152.1"/>
</dbReference>
<sequence length="541" mass="59221">MDFQTELIDRNSVCTLCHNGHTTWDTPNSINAGFDSLHIYHHKGGDWYRTTERKTGCAICHYTDLTDTVRRVWCKACHTNVPHESHGNQSVTDWATDGKTGVAGDDHGYIQRNISCISSNCHGNYGAIVKKPSCQNCHTDPHGEPRTAQDEFGVTVTPNTDPSFSDISVKWKYQAGDSLKKSFDGLNWNNLNIGSPAPGNYFTYTDTGVKNWSIVYYKVVHADASETYFPVYPPGSNAHMNYLDNTQLCASCHVTHSAEQAKLLKEKTIEDLCRTCHGLANTGSRYNVDTGEIVVAGSMDANGLITATSYIKSNSGAFGIESGGKLYAGNHANTWNGAEVTSTHSVNSFNTSIAPGGGHNQIRLTCTSCHSSHPKKNAYRLLKIGTVQAFAVNPNATEEKINYIKNMNVGCGCHKDYIVPENSGHISTKNYYRHAVGVAIRGPYATVNTVTYEPWSLTTDLPTEYYDQQNRAVGTLSGSAPVQYVENGAILCVTCHYAHGTVATGTNDSHYDINGDGLLNDKSTMLKRGNNMEVCQNCHKK</sequence>
<dbReference type="InterPro" id="IPR010177">
    <property type="entry name" value="Paired_CXXCH_1"/>
</dbReference>
<accession>D5XE78</accession>
<dbReference type="KEGG" id="tjr:TherJR_1085"/>
<dbReference type="EMBL" id="CP002028">
    <property type="protein sequence ID" value="ADG81949.1"/>
    <property type="molecule type" value="Genomic_DNA"/>
</dbReference>
<evidence type="ECO:0000259" key="1">
    <source>
        <dbReference type="Pfam" id="PF09699"/>
    </source>
</evidence>
<organism evidence="2 3">
    <name type="scientific">Thermincola potens (strain JR)</name>
    <dbReference type="NCBI Taxonomy" id="635013"/>
    <lineage>
        <taxon>Bacteria</taxon>
        <taxon>Bacillati</taxon>
        <taxon>Bacillota</taxon>
        <taxon>Clostridia</taxon>
        <taxon>Eubacteriales</taxon>
        <taxon>Thermincolaceae</taxon>
        <taxon>Thermincola</taxon>
    </lineage>
</organism>
<gene>
    <name evidence="2" type="ordered locus">TherJR_1085</name>
</gene>
<dbReference type="SUPFAM" id="SSF48695">
    <property type="entry name" value="Multiheme cytochromes"/>
    <property type="match status" value="2"/>
</dbReference>
<protein>
    <submittedName>
        <fullName evidence="2">Cytochrome C family protein</fullName>
    </submittedName>
</protein>
<dbReference type="NCBIfam" id="TIGR01905">
    <property type="entry name" value="paired_CXXCH_1"/>
    <property type="match status" value="1"/>
</dbReference>
<keyword evidence="3" id="KW-1185">Reference proteome</keyword>
<dbReference type="InterPro" id="IPR036280">
    <property type="entry name" value="Multihaem_cyt_sf"/>
</dbReference>
<dbReference type="Pfam" id="PF09699">
    <property type="entry name" value="Paired_CXXCH_1"/>
    <property type="match status" value="1"/>
</dbReference>
<dbReference type="Gene3D" id="3.90.10.10">
    <property type="entry name" value="Cytochrome C3"/>
    <property type="match status" value="1"/>
</dbReference>
<dbReference type="OrthoDB" id="1792079at2"/>